<dbReference type="Proteomes" id="UP000246410">
    <property type="component" value="Unassembled WGS sequence"/>
</dbReference>
<dbReference type="AlphaFoldDB" id="A0A317NWK1"/>
<sequence length="106" mass="10690">MREMSTRSTIATLSGALVLTFGALAFAAPATAVPPVAPSAPTEPGDYPLNGQGTPKNSPQAAPQEDEKAEKAEKLGGGVATELIDLATGIIKCGLNIATDSVPCKL</sequence>
<name>A0A317NWK1_9NOCA</name>
<proteinExistence type="predicted"/>
<feature type="compositionally biased region" description="Basic and acidic residues" evidence="1">
    <location>
        <begin position="65"/>
        <end position="74"/>
    </location>
</feature>
<feature type="compositionally biased region" description="Polar residues" evidence="1">
    <location>
        <begin position="51"/>
        <end position="61"/>
    </location>
</feature>
<keyword evidence="4" id="KW-1185">Reference proteome</keyword>
<evidence type="ECO:0000313" key="3">
    <source>
        <dbReference type="EMBL" id="PWV79293.1"/>
    </source>
</evidence>
<feature type="chain" id="PRO_5016292380" description="DUF732 domain-containing protein" evidence="2">
    <location>
        <begin position="33"/>
        <end position="106"/>
    </location>
</feature>
<protein>
    <recommendedName>
        <fullName evidence="5">DUF732 domain-containing protein</fullName>
    </recommendedName>
</protein>
<feature type="compositionally biased region" description="Low complexity" evidence="1">
    <location>
        <begin position="33"/>
        <end position="44"/>
    </location>
</feature>
<gene>
    <name evidence="3" type="ORF">DFR69_102356</name>
</gene>
<evidence type="ECO:0000256" key="1">
    <source>
        <dbReference type="SAM" id="MobiDB-lite"/>
    </source>
</evidence>
<organism evidence="3 4">
    <name type="scientific">Nocardia neocaledoniensis</name>
    <dbReference type="NCBI Taxonomy" id="236511"/>
    <lineage>
        <taxon>Bacteria</taxon>
        <taxon>Bacillati</taxon>
        <taxon>Actinomycetota</taxon>
        <taxon>Actinomycetes</taxon>
        <taxon>Mycobacteriales</taxon>
        <taxon>Nocardiaceae</taxon>
        <taxon>Nocardia</taxon>
    </lineage>
</organism>
<feature type="region of interest" description="Disordered" evidence="1">
    <location>
        <begin position="33"/>
        <end position="74"/>
    </location>
</feature>
<accession>A0A317NWK1</accession>
<keyword evidence="2" id="KW-0732">Signal</keyword>
<evidence type="ECO:0000313" key="4">
    <source>
        <dbReference type="Proteomes" id="UP000246410"/>
    </source>
</evidence>
<feature type="signal peptide" evidence="2">
    <location>
        <begin position="1"/>
        <end position="32"/>
    </location>
</feature>
<reference evidence="3 4" key="1">
    <citation type="submission" date="2018-05" db="EMBL/GenBank/DDBJ databases">
        <title>Genomic Encyclopedia of Type Strains, Phase IV (KMG-IV): sequencing the most valuable type-strain genomes for metagenomic binning, comparative biology and taxonomic classification.</title>
        <authorList>
            <person name="Goeker M."/>
        </authorList>
    </citation>
    <scope>NUCLEOTIDE SEQUENCE [LARGE SCALE GENOMIC DNA]</scope>
    <source>
        <strain evidence="3 4">DSM 44717</strain>
    </source>
</reference>
<evidence type="ECO:0008006" key="5">
    <source>
        <dbReference type="Google" id="ProtNLM"/>
    </source>
</evidence>
<evidence type="ECO:0000256" key="2">
    <source>
        <dbReference type="SAM" id="SignalP"/>
    </source>
</evidence>
<dbReference type="EMBL" id="QGTL01000002">
    <property type="protein sequence ID" value="PWV79293.1"/>
    <property type="molecule type" value="Genomic_DNA"/>
</dbReference>
<comment type="caution">
    <text evidence="3">The sequence shown here is derived from an EMBL/GenBank/DDBJ whole genome shotgun (WGS) entry which is preliminary data.</text>
</comment>